<dbReference type="EMBL" id="LSYS01004460">
    <property type="protein sequence ID" value="OPJ79542.1"/>
    <property type="molecule type" value="Genomic_DNA"/>
</dbReference>
<name>A0A1V4K503_PATFA</name>
<evidence type="ECO:0000313" key="1">
    <source>
        <dbReference type="EMBL" id="OPJ79542.1"/>
    </source>
</evidence>
<organism evidence="1 2">
    <name type="scientific">Patagioenas fasciata monilis</name>
    <dbReference type="NCBI Taxonomy" id="372326"/>
    <lineage>
        <taxon>Eukaryota</taxon>
        <taxon>Metazoa</taxon>
        <taxon>Chordata</taxon>
        <taxon>Craniata</taxon>
        <taxon>Vertebrata</taxon>
        <taxon>Euteleostomi</taxon>
        <taxon>Archelosauria</taxon>
        <taxon>Archosauria</taxon>
        <taxon>Dinosauria</taxon>
        <taxon>Saurischia</taxon>
        <taxon>Theropoda</taxon>
        <taxon>Coelurosauria</taxon>
        <taxon>Aves</taxon>
        <taxon>Neognathae</taxon>
        <taxon>Neoaves</taxon>
        <taxon>Columbimorphae</taxon>
        <taxon>Columbiformes</taxon>
        <taxon>Columbidae</taxon>
        <taxon>Patagioenas</taxon>
    </lineage>
</organism>
<dbReference type="AlphaFoldDB" id="A0A1V4K503"/>
<sequence>MIHNRTFRTWHLGTVLHQRQHHLLAYSSDTEPDAKLKIIQLMYHCIPACSYTLPKARATHHWHRPCLTHYNCS</sequence>
<dbReference type="Proteomes" id="UP000190648">
    <property type="component" value="Unassembled WGS sequence"/>
</dbReference>
<reference evidence="1 2" key="1">
    <citation type="submission" date="2016-02" db="EMBL/GenBank/DDBJ databases">
        <title>Band-tailed pigeon sequencing and assembly.</title>
        <authorList>
            <person name="Soares A.E."/>
            <person name="Novak B.J."/>
            <person name="Rice E.S."/>
            <person name="O'Connell B."/>
            <person name="Chang D."/>
            <person name="Weber S."/>
            <person name="Shapiro B."/>
        </authorList>
    </citation>
    <scope>NUCLEOTIDE SEQUENCE [LARGE SCALE GENOMIC DNA]</scope>
    <source>
        <strain evidence="1">BTP2013</strain>
        <tissue evidence="1">Blood</tissue>
    </source>
</reference>
<accession>A0A1V4K503</accession>
<comment type="caution">
    <text evidence="1">The sequence shown here is derived from an EMBL/GenBank/DDBJ whole genome shotgun (WGS) entry which is preliminary data.</text>
</comment>
<evidence type="ECO:0000313" key="2">
    <source>
        <dbReference type="Proteomes" id="UP000190648"/>
    </source>
</evidence>
<proteinExistence type="predicted"/>
<protein>
    <submittedName>
        <fullName evidence="1">Uncharacterized protein</fullName>
    </submittedName>
</protein>
<keyword evidence="2" id="KW-1185">Reference proteome</keyword>
<gene>
    <name evidence="1" type="ORF">AV530_012224</name>
</gene>